<proteinExistence type="predicted"/>
<sequence length="52" mass="6152">MHYEYGGTIEVWDTPKDVDAVREAINKMVEEDWGCDDYLSELDFTNYYHSLS</sequence>
<keyword evidence="2" id="KW-1185">Reference proteome</keyword>
<dbReference type="RefSeq" id="WP_177207495.1">
    <property type="nucleotide sequence ID" value="NZ_FOWF01000059.1"/>
</dbReference>
<organism evidence="1 2">
    <name type="scientific">Eubacterium pyruvativorans</name>
    <dbReference type="NCBI Taxonomy" id="155865"/>
    <lineage>
        <taxon>Bacteria</taxon>
        <taxon>Bacillati</taxon>
        <taxon>Bacillota</taxon>
        <taxon>Clostridia</taxon>
        <taxon>Eubacteriales</taxon>
        <taxon>Eubacteriaceae</taxon>
        <taxon>Eubacterium</taxon>
    </lineage>
</organism>
<dbReference type="EMBL" id="FPBT01000057">
    <property type="protein sequence ID" value="SFU74180.1"/>
    <property type="molecule type" value="Genomic_DNA"/>
</dbReference>
<dbReference type="AlphaFoldDB" id="A0A1I7IML5"/>
<protein>
    <submittedName>
        <fullName evidence="1">Uncharacterized protein</fullName>
    </submittedName>
</protein>
<dbReference type="Proteomes" id="UP000198817">
    <property type="component" value="Unassembled WGS sequence"/>
</dbReference>
<evidence type="ECO:0000313" key="2">
    <source>
        <dbReference type="Proteomes" id="UP000198817"/>
    </source>
</evidence>
<name>A0A1I7IML5_9FIRM</name>
<accession>A0A1I7IML5</accession>
<gene>
    <name evidence="1" type="ORF">SAMN05216508_1571</name>
</gene>
<evidence type="ECO:0000313" key="1">
    <source>
        <dbReference type="EMBL" id="SFU74180.1"/>
    </source>
</evidence>
<reference evidence="1 2" key="1">
    <citation type="submission" date="2016-10" db="EMBL/GenBank/DDBJ databases">
        <authorList>
            <person name="de Groot N.N."/>
        </authorList>
    </citation>
    <scope>NUCLEOTIDE SEQUENCE [LARGE SCALE GENOMIC DNA]</scope>
    <source>
        <strain evidence="1 2">KHGC13</strain>
    </source>
</reference>